<dbReference type="Pfam" id="PF19969">
    <property type="entry name" value="VMAP-M8"/>
    <property type="match status" value="1"/>
</dbReference>
<dbReference type="InterPro" id="IPR045450">
    <property type="entry name" value="VMAP_C"/>
</dbReference>
<feature type="domain" description="vWA-MoxR associated protein C-terminal" evidence="2">
    <location>
        <begin position="356"/>
        <end position="569"/>
    </location>
</feature>
<dbReference type="RefSeq" id="WP_203376377.1">
    <property type="nucleotide sequence ID" value="NZ_JAENHP010000003.1"/>
</dbReference>
<dbReference type="Proteomes" id="UP000632138">
    <property type="component" value="Unassembled WGS sequence"/>
</dbReference>
<dbReference type="Gene3D" id="2.40.10.120">
    <property type="match status" value="1"/>
</dbReference>
<dbReference type="InterPro" id="IPR045453">
    <property type="entry name" value="VMAP-M8"/>
</dbReference>
<evidence type="ECO:0000313" key="4">
    <source>
        <dbReference type="Proteomes" id="UP000632138"/>
    </source>
</evidence>
<evidence type="ECO:0000259" key="2">
    <source>
        <dbReference type="Pfam" id="PF20028"/>
    </source>
</evidence>
<feature type="domain" description="vWA-MoxR associated protein middle region 8" evidence="1">
    <location>
        <begin position="203"/>
        <end position="304"/>
    </location>
</feature>
<reference evidence="3 4" key="1">
    <citation type="submission" date="2021-01" db="EMBL/GenBank/DDBJ databases">
        <title>Actinoplanes sp. nov. LDG1-06 isolated from lichen.</title>
        <authorList>
            <person name="Saeng-In P."/>
            <person name="Phongsopitanun W."/>
            <person name="Kanchanasin P."/>
            <person name="Yuki M."/>
            <person name="Kudo T."/>
            <person name="Ohkuma M."/>
            <person name="Tanasupawat S."/>
        </authorList>
    </citation>
    <scope>NUCLEOTIDE SEQUENCE [LARGE SCALE GENOMIC DNA]</scope>
    <source>
        <strain evidence="3 4">LDG1-06</strain>
    </source>
</reference>
<dbReference type="EMBL" id="JAENHP010000003">
    <property type="protein sequence ID" value="MBM2616490.1"/>
    <property type="molecule type" value="Genomic_DNA"/>
</dbReference>
<organism evidence="3 4">
    <name type="scientific">Paractinoplanes ovalisporus</name>
    <dbReference type="NCBI Taxonomy" id="2810368"/>
    <lineage>
        <taxon>Bacteria</taxon>
        <taxon>Bacillati</taxon>
        <taxon>Actinomycetota</taxon>
        <taxon>Actinomycetes</taxon>
        <taxon>Micromonosporales</taxon>
        <taxon>Micromonosporaceae</taxon>
        <taxon>Paractinoplanes</taxon>
    </lineage>
</organism>
<comment type="caution">
    <text evidence="3">The sequence shown here is derived from an EMBL/GenBank/DDBJ whole genome shotgun (WGS) entry which is preliminary data.</text>
</comment>
<dbReference type="InterPro" id="IPR009003">
    <property type="entry name" value="Peptidase_S1_PA"/>
</dbReference>
<name>A0ABS2A9Q3_9ACTN</name>
<proteinExistence type="predicted"/>
<accession>A0ABS2A9Q3</accession>
<dbReference type="SUPFAM" id="SSF50494">
    <property type="entry name" value="Trypsin-like serine proteases"/>
    <property type="match status" value="1"/>
</dbReference>
<dbReference type="Pfam" id="PF20028">
    <property type="entry name" value="VMAP-C"/>
    <property type="match status" value="1"/>
</dbReference>
<keyword evidence="4" id="KW-1185">Reference proteome</keyword>
<dbReference type="Pfam" id="PF13365">
    <property type="entry name" value="Trypsin_2"/>
    <property type="match status" value="1"/>
</dbReference>
<evidence type="ECO:0000313" key="3">
    <source>
        <dbReference type="EMBL" id="MBM2616490.1"/>
    </source>
</evidence>
<sequence>MSTNSSHAWRARIETMDGVAVLGTGFLVDRRSVVTCAHVVAGRDRVRVTFLGAAEAVTYEAEVDFRGEWRPGRDVGDVAVVKLPQAVAIEPAVLDGSSTVLLRRRDATPVVLHAHGYPPAYPEGADTQVHAPYHLNGAEWLQLEAVSDRGITLQRGFSGAAVTRADTGEVVGMVIGAEASLTTATGKMLPLGVIEKHWSQLGDYLPLGDLPADAGHELQEILSVANVGCSPSEIYRRSLRSGIGPTDASFATLWEAARFAAANTNSRSADVRDNPLVRFCAVVLRRAATARAAQRLREWMRHHLGIDDILTLDEDDGQPTTGRVVIRVVPSAEAGHCNLTIQAFAASSGYVVHTGRTRVTRLRAVVEEMLPAAFARIPEWIPKENLIVQFELPRSKLGLPVDQWRAGRHRSPIGWRYPVVVRDLEDGADDMRREARARWQILGTQAKSSLHTVDCRDSRSSPVLEAWVLADEERTILALSNPPQDGVARKALSAGLANGVPAMLWTRTRCTDDHEEIAFCGGDRFLELLAMALEHAAPRELPEKVRRLRARAEADGGELARCKAVTLFWRHLDLEPPDPSPLVLAE</sequence>
<gene>
    <name evidence="3" type="ORF">JIG36_13080</name>
</gene>
<protein>
    <submittedName>
        <fullName evidence="3">Trypsin-like peptidase domain-containing protein</fullName>
    </submittedName>
</protein>
<evidence type="ECO:0000259" key="1">
    <source>
        <dbReference type="Pfam" id="PF19969"/>
    </source>
</evidence>